<dbReference type="InterPro" id="IPR000644">
    <property type="entry name" value="CBS_dom"/>
</dbReference>
<evidence type="ECO:0000256" key="12">
    <source>
        <dbReference type="ARBA" id="ARBA00023122"/>
    </source>
</evidence>
<dbReference type="PROSITE" id="PS51371">
    <property type="entry name" value="CBS"/>
    <property type="match status" value="2"/>
</dbReference>
<protein>
    <recommendedName>
        <fullName evidence="14">Zinc metalloprotease</fullName>
    </recommendedName>
</protein>
<keyword evidence="13 14" id="KW-0472">Membrane</keyword>
<name>A0ABM8QJA1_9BACT</name>
<keyword evidence="6 14" id="KW-0479">Metal-binding</keyword>
<reference evidence="17 18" key="1">
    <citation type="submission" date="2021-02" db="EMBL/GenBank/DDBJ databases">
        <authorList>
            <person name="Han P."/>
        </authorList>
    </citation>
    <scope>NUCLEOTIDE SEQUENCE [LARGE SCALE GENOMIC DNA]</scope>
    <source>
        <strain evidence="17">Candidatus Nitrospira sp. ZN2</strain>
    </source>
</reference>
<proteinExistence type="inferred from homology"/>
<keyword evidence="18" id="KW-1185">Reference proteome</keyword>
<evidence type="ECO:0000256" key="7">
    <source>
        <dbReference type="ARBA" id="ARBA00022737"/>
    </source>
</evidence>
<accession>A0ABM8QJA1</accession>
<dbReference type="PANTHER" id="PTHR39188:SF3">
    <property type="entry name" value="STAGE IV SPORULATION PROTEIN FB"/>
    <property type="match status" value="1"/>
</dbReference>
<keyword evidence="9 14" id="KW-0862">Zinc</keyword>
<feature type="transmembrane region" description="Helical" evidence="14">
    <location>
        <begin position="144"/>
        <end position="164"/>
    </location>
</feature>
<dbReference type="PIRSF" id="PIRSF006404">
    <property type="entry name" value="UCP006404_Pept_M50_CBS"/>
    <property type="match status" value="1"/>
</dbReference>
<dbReference type="SUPFAM" id="SSF54631">
    <property type="entry name" value="CBS-domain pair"/>
    <property type="match status" value="1"/>
</dbReference>
<feature type="transmembrane region" description="Helical" evidence="14">
    <location>
        <begin position="50"/>
        <end position="67"/>
    </location>
</feature>
<evidence type="ECO:0000256" key="6">
    <source>
        <dbReference type="ARBA" id="ARBA00022723"/>
    </source>
</evidence>
<dbReference type="InterPro" id="IPR016483">
    <property type="entry name" value="UCP006404_Pept_M50_CBS"/>
</dbReference>
<feature type="transmembrane region" description="Helical" evidence="14">
    <location>
        <begin position="108"/>
        <end position="132"/>
    </location>
</feature>
<dbReference type="Pfam" id="PF00571">
    <property type="entry name" value="CBS"/>
    <property type="match status" value="2"/>
</dbReference>
<comment type="subcellular location">
    <subcellularLocation>
        <location evidence="1 14">Cell membrane</location>
        <topology evidence="1 14">Multi-pass membrane protein</topology>
    </subcellularLocation>
</comment>
<evidence type="ECO:0000313" key="17">
    <source>
        <dbReference type="EMBL" id="CAE6700170.1"/>
    </source>
</evidence>
<evidence type="ECO:0000256" key="5">
    <source>
        <dbReference type="ARBA" id="ARBA00022692"/>
    </source>
</evidence>
<keyword evidence="5 14" id="KW-0812">Transmembrane</keyword>
<evidence type="ECO:0000256" key="4">
    <source>
        <dbReference type="ARBA" id="ARBA00022670"/>
    </source>
</evidence>
<dbReference type="InterPro" id="IPR046342">
    <property type="entry name" value="CBS_dom_sf"/>
</dbReference>
<evidence type="ECO:0000313" key="18">
    <source>
        <dbReference type="Proteomes" id="UP000675880"/>
    </source>
</evidence>
<dbReference type="PANTHER" id="PTHR39188">
    <property type="entry name" value="MEMBRANE-ASSOCIATED ZINC METALLOPROTEASE M50B"/>
    <property type="match status" value="1"/>
</dbReference>
<keyword evidence="11 14" id="KW-0482">Metalloprotease</keyword>
<keyword evidence="10 14" id="KW-1133">Transmembrane helix</keyword>
<keyword evidence="7" id="KW-0677">Repeat</keyword>
<evidence type="ECO:0000256" key="14">
    <source>
        <dbReference type="PIRNR" id="PIRNR006404"/>
    </source>
</evidence>
<keyword evidence="8 14" id="KW-0378">Hydrolase</keyword>
<evidence type="ECO:0000256" key="1">
    <source>
        <dbReference type="ARBA" id="ARBA00004651"/>
    </source>
</evidence>
<dbReference type="GO" id="GO:0008237">
    <property type="term" value="F:metallopeptidase activity"/>
    <property type="evidence" value="ECO:0007669"/>
    <property type="project" value="UniProtKB-KW"/>
</dbReference>
<evidence type="ECO:0000256" key="3">
    <source>
        <dbReference type="ARBA" id="ARBA00022475"/>
    </source>
</evidence>
<comment type="caution">
    <text evidence="17">The sequence shown here is derived from an EMBL/GenBank/DDBJ whole genome shotgun (WGS) entry which is preliminary data.</text>
</comment>
<feature type="transmembrane region" description="Helical" evidence="14">
    <location>
        <begin position="222"/>
        <end position="242"/>
    </location>
</feature>
<comment type="similarity">
    <text evidence="2 14">Belongs to the peptidase M50B family.</text>
</comment>
<evidence type="ECO:0000256" key="13">
    <source>
        <dbReference type="ARBA" id="ARBA00023136"/>
    </source>
</evidence>
<dbReference type="CDD" id="cd06164">
    <property type="entry name" value="S2P-M50_SpoIVFB_CBS"/>
    <property type="match status" value="1"/>
</dbReference>
<evidence type="ECO:0000256" key="2">
    <source>
        <dbReference type="ARBA" id="ARBA00007931"/>
    </source>
</evidence>
<evidence type="ECO:0000256" key="10">
    <source>
        <dbReference type="ARBA" id="ARBA00022989"/>
    </source>
</evidence>
<dbReference type="Pfam" id="PF02163">
    <property type="entry name" value="Peptidase_M50"/>
    <property type="match status" value="2"/>
</dbReference>
<dbReference type="InterPro" id="IPR008915">
    <property type="entry name" value="Peptidase_M50"/>
</dbReference>
<feature type="domain" description="CBS" evidence="16">
    <location>
        <begin position="327"/>
        <end position="384"/>
    </location>
</feature>
<gene>
    <name evidence="17" type="ORF">NSPZN2_10693</name>
</gene>
<dbReference type="EMBL" id="CAJNBJ010000001">
    <property type="protein sequence ID" value="CAE6700170.1"/>
    <property type="molecule type" value="Genomic_DNA"/>
</dbReference>
<evidence type="ECO:0000256" key="9">
    <source>
        <dbReference type="ARBA" id="ARBA00022833"/>
    </source>
</evidence>
<evidence type="ECO:0000256" key="8">
    <source>
        <dbReference type="ARBA" id="ARBA00022801"/>
    </source>
</evidence>
<evidence type="ECO:0000256" key="15">
    <source>
        <dbReference type="PROSITE-ProRule" id="PRU00703"/>
    </source>
</evidence>
<feature type="transmembrane region" description="Helical" evidence="14">
    <location>
        <begin position="193"/>
        <end position="216"/>
    </location>
</feature>
<sequence>MQGPDWKIGHVFGIPIHVHASWLFVFFFVTWSLATGYLPDVLPGLSEPRYWGMGGVAALLLFASVLLHELGHSLVALRYRIPISQITLFIFGGVAQMRKEPPHPLAEFLIAIAGPAVSFLLAGLCLGLVTLLEVIPAGVSMHGLAALGTLLGMVNTQLGLFNLLPGFPLDGGRALRAGLWAWSKDYYRATSQAALVGLLFGVSFGLFGALLLVGGLSGTTSGSLASSGGWIVLLGAFLFSAARGSRKQAAIRSSLASVPVRELMVANVVALSPDITVEEAVNQYFLPYGYGGFPVVQDGRLVGVVGVRDVQAVRNSLWAFRRVSDIMQTSDDDMVVAPDLSAMQALERMLALGAERLVVVQDGQLLGLVTRASIGHFIEQRHPSGMHASL</sequence>
<organism evidence="17 18">
    <name type="scientific">Nitrospira defluvii</name>
    <dbReference type="NCBI Taxonomy" id="330214"/>
    <lineage>
        <taxon>Bacteria</taxon>
        <taxon>Pseudomonadati</taxon>
        <taxon>Nitrospirota</taxon>
        <taxon>Nitrospiria</taxon>
        <taxon>Nitrospirales</taxon>
        <taxon>Nitrospiraceae</taxon>
        <taxon>Nitrospira</taxon>
    </lineage>
</organism>
<evidence type="ECO:0000256" key="11">
    <source>
        <dbReference type="ARBA" id="ARBA00023049"/>
    </source>
</evidence>
<keyword evidence="12 15" id="KW-0129">CBS domain</keyword>
<comment type="cofactor">
    <cofactor evidence="14">
        <name>Zn(2+)</name>
        <dbReference type="ChEBI" id="CHEBI:29105"/>
    </cofactor>
    <text evidence="14">Binds 1 zinc ion per subunit.</text>
</comment>
<feature type="domain" description="CBS" evidence="16">
    <location>
        <begin position="264"/>
        <end position="320"/>
    </location>
</feature>
<dbReference type="RefSeq" id="WP_213040546.1">
    <property type="nucleotide sequence ID" value="NZ_CAJNBJ010000001.1"/>
</dbReference>
<dbReference type="Proteomes" id="UP000675880">
    <property type="component" value="Unassembled WGS sequence"/>
</dbReference>
<dbReference type="SMART" id="SM00116">
    <property type="entry name" value="CBS"/>
    <property type="match status" value="2"/>
</dbReference>
<keyword evidence="4 14" id="KW-0645">Protease</keyword>
<keyword evidence="3 14" id="KW-1003">Cell membrane</keyword>
<evidence type="ECO:0000259" key="16">
    <source>
        <dbReference type="PROSITE" id="PS51371"/>
    </source>
</evidence>
<feature type="transmembrane region" description="Helical" evidence="14">
    <location>
        <begin position="20"/>
        <end position="38"/>
    </location>
</feature>
<dbReference type="Gene3D" id="3.10.580.10">
    <property type="entry name" value="CBS-domain"/>
    <property type="match status" value="2"/>
</dbReference>